<keyword evidence="3" id="KW-0285">Flavoprotein</keyword>
<evidence type="ECO:0000313" key="10">
    <source>
        <dbReference type="Proteomes" id="UP000617145"/>
    </source>
</evidence>
<dbReference type="EMBL" id="BMJV01000010">
    <property type="protein sequence ID" value="GGG84972.1"/>
    <property type="molecule type" value="Genomic_DNA"/>
</dbReference>
<comment type="caution">
    <text evidence="9">The sequence shown here is derived from an EMBL/GenBank/DDBJ whole genome shotgun (WGS) entry which is preliminary data.</text>
</comment>
<proteinExistence type="inferred from homology"/>
<evidence type="ECO:0000256" key="6">
    <source>
        <dbReference type="ARBA" id="ARBA00023002"/>
    </source>
</evidence>
<evidence type="ECO:0000259" key="8">
    <source>
        <dbReference type="Pfam" id="PF16901"/>
    </source>
</evidence>
<organism evidence="9 10">
    <name type="scientific">Salipiger pallidus</name>
    <dbReference type="NCBI Taxonomy" id="1775170"/>
    <lineage>
        <taxon>Bacteria</taxon>
        <taxon>Pseudomonadati</taxon>
        <taxon>Pseudomonadota</taxon>
        <taxon>Alphaproteobacteria</taxon>
        <taxon>Rhodobacterales</taxon>
        <taxon>Roseobacteraceae</taxon>
        <taxon>Salipiger</taxon>
    </lineage>
</organism>
<dbReference type="RefSeq" id="WP_188791953.1">
    <property type="nucleotide sequence ID" value="NZ_BMJV01000010.1"/>
</dbReference>
<keyword evidence="6" id="KW-0560">Oxidoreductase</keyword>
<evidence type="ECO:0000256" key="3">
    <source>
        <dbReference type="ARBA" id="ARBA00022630"/>
    </source>
</evidence>
<reference evidence="9" key="1">
    <citation type="journal article" date="2014" name="Int. J. Syst. Evol. Microbiol.">
        <title>Complete genome sequence of Corynebacterium casei LMG S-19264T (=DSM 44701T), isolated from a smear-ripened cheese.</title>
        <authorList>
            <consortium name="US DOE Joint Genome Institute (JGI-PGF)"/>
            <person name="Walter F."/>
            <person name="Albersmeier A."/>
            <person name="Kalinowski J."/>
            <person name="Ruckert C."/>
        </authorList>
    </citation>
    <scope>NUCLEOTIDE SEQUENCE</scope>
    <source>
        <strain evidence="9">CGMCC 1.15762</strain>
    </source>
</reference>
<dbReference type="InterPro" id="IPR036188">
    <property type="entry name" value="FAD/NAD-bd_sf"/>
</dbReference>
<dbReference type="Pfam" id="PF16901">
    <property type="entry name" value="DAO_C"/>
    <property type="match status" value="1"/>
</dbReference>
<dbReference type="Pfam" id="PF01266">
    <property type="entry name" value="DAO"/>
    <property type="match status" value="1"/>
</dbReference>
<dbReference type="InterPro" id="IPR000447">
    <property type="entry name" value="G3P_DH_FAD-dep"/>
</dbReference>
<name>A0A8J2ZNG2_9RHOB</name>
<sequence>MTETQATTDPQTKADEDIADIDVLILGGGINGCGTFRDLCAQGVDCLLLEKGDFCQGASAASSRLMHGGLKYLETGEFRLVRESAEERNRLLANAAHYVRPLPSVLPVRSRMGGVIPALKRFLRMKSSINDRGSAITRLGLTMYDIYGRNFRAMPNHRMLSRQALDATVKGIDEGVIGAGLYYEGQISHAERLGLELLLDGEELHPASRALNHASVEAQEGGVVTYLHEGRRNSVRPRIVINAGGAWIDSVNAALGLESHLMGGSKGAHLVVENPALLKALNGHMVYFGTKDGRVNLVYPFMCRVMIGSTDIKIDDPDKAVCSQQEADYLRGVVSEIFPGIPVTEDQIRHRFSGVRPLPNADGDIGLVTRDHSIAELELPGGAPVLCLIGGKWTTFRGFAEQTADKVLAVLGRERLRATHDMQIGGGKDYPAPNARPAWVAELARKTGLPDARIEVLLARYGTRAADIAPALGPDRALRSLPEYSREELEWIMRNERVGGIDDLLYRRTTIAISGSLNDEVRAEIEGIVEDRRKAG</sequence>
<dbReference type="Gene3D" id="1.10.8.870">
    <property type="entry name" value="Alpha-glycerophosphate oxidase, cap domain"/>
    <property type="match status" value="1"/>
</dbReference>
<dbReference type="InterPro" id="IPR006076">
    <property type="entry name" value="FAD-dep_OxRdtase"/>
</dbReference>
<dbReference type="GO" id="GO:0004368">
    <property type="term" value="F:glycerol-3-phosphate dehydrogenase (quinone) activity"/>
    <property type="evidence" value="ECO:0007669"/>
    <property type="project" value="InterPro"/>
</dbReference>
<dbReference type="PANTHER" id="PTHR11985">
    <property type="entry name" value="GLYCEROL-3-PHOSPHATE DEHYDROGENASE"/>
    <property type="match status" value="1"/>
</dbReference>
<feature type="domain" description="FAD dependent oxidoreductase" evidence="7">
    <location>
        <begin position="22"/>
        <end position="369"/>
    </location>
</feature>
<keyword evidence="4" id="KW-0319">Glycerol metabolism</keyword>
<dbReference type="Gene3D" id="3.30.9.10">
    <property type="entry name" value="D-Amino Acid Oxidase, subunit A, domain 2"/>
    <property type="match status" value="1"/>
</dbReference>
<feature type="domain" description="Alpha-glycerophosphate oxidase C-terminal" evidence="8">
    <location>
        <begin position="418"/>
        <end position="514"/>
    </location>
</feature>
<dbReference type="Proteomes" id="UP000617145">
    <property type="component" value="Unassembled WGS sequence"/>
</dbReference>
<keyword evidence="10" id="KW-1185">Reference proteome</keyword>
<comment type="cofactor">
    <cofactor evidence="1">
        <name>FAD</name>
        <dbReference type="ChEBI" id="CHEBI:57692"/>
    </cofactor>
</comment>
<dbReference type="GO" id="GO:0046168">
    <property type="term" value="P:glycerol-3-phosphate catabolic process"/>
    <property type="evidence" value="ECO:0007669"/>
    <property type="project" value="TreeGrafter"/>
</dbReference>
<evidence type="ECO:0000256" key="4">
    <source>
        <dbReference type="ARBA" id="ARBA00022798"/>
    </source>
</evidence>
<evidence type="ECO:0000313" key="9">
    <source>
        <dbReference type="EMBL" id="GGG84972.1"/>
    </source>
</evidence>
<evidence type="ECO:0000256" key="2">
    <source>
        <dbReference type="ARBA" id="ARBA00007330"/>
    </source>
</evidence>
<dbReference type="PRINTS" id="PR01001">
    <property type="entry name" value="FADG3PDH"/>
</dbReference>
<dbReference type="SUPFAM" id="SSF54373">
    <property type="entry name" value="FAD-linked reductases, C-terminal domain"/>
    <property type="match status" value="1"/>
</dbReference>
<evidence type="ECO:0000259" key="7">
    <source>
        <dbReference type="Pfam" id="PF01266"/>
    </source>
</evidence>
<reference evidence="9" key="2">
    <citation type="submission" date="2020-09" db="EMBL/GenBank/DDBJ databases">
        <authorList>
            <person name="Sun Q."/>
            <person name="Zhou Y."/>
        </authorList>
    </citation>
    <scope>NUCLEOTIDE SEQUENCE</scope>
    <source>
        <strain evidence="9">CGMCC 1.15762</strain>
    </source>
</reference>
<dbReference type="InterPro" id="IPR031656">
    <property type="entry name" value="DAO_C"/>
</dbReference>
<protein>
    <submittedName>
        <fullName evidence="9">Glycerol-3-phosphate dehydrogenase</fullName>
    </submittedName>
</protein>
<comment type="similarity">
    <text evidence="2">Belongs to the FAD-dependent glycerol-3-phosphate dehydrogenase family.</text>
</comment>
<evidence type="ECO:0000256" key="1">
    <source>
        <dbReference type="ARBA" id="ARBA00001974"/>
    </source>
</evidence>
<accession>A0A8J2ZNG2</accession>
<gene>
    <name evidence="9" type="ORF">GCM10011415_38910</name>
</gene>
<dbReference type="GO" id="GO:0006071">
    <property type="term" value="P:glycerol metabolic process"/>
    <property type="evidence" value="ECO:0007669"/>
    <property type="project" value="UniProtKB-KW"/>
</dbReference>
<dbReference type="InterPro" id="IPR038299">
    <property type="entry name" value="DAO_C_sf"/>
</dbReference>
<dbReference type="AlphaFoldDB" id="A0A8J2ZNG2"/>
<dbReference type="Gene3D" id="3.50.50.60">
    <property type="entry name" value="FAD/NAD(P)-binding domain"/>
    <property type="match status" value="1"/>
</dbReference>
<dbReference type="SUPFAM" id="SSF51905">
    <property type="entry name" value="FAD/NAD(P)-binding domain"/>
    <property type="match status" value="1"/>
</dbReference>
<dbReference type="PANTHER" id="PTHR11985:SF35">
    <property type="entry name" value="ANAEROBIC GLYCEROL-3-PHOSPHATE DEHYDROGENASE SUBUNIT A"/>
    <property type="match status" value="1"/>
</dbReference>
<evidence type="ECO:0000256" key="5">
    <source>
        <dbReference type="ARBA" id="ARBA00022827"/>
    </source>
</evidence>
<keyword evidence="5" id="KW-0274">FAD</keyword>